<organism evidence="1">
    <name type="scientific">Rhizophora mucronata</name>
    <name type="common">Asiatic mangrove</name>
    <dbReference type="NCBI Taxonomy" id="61149"/>
    <lineage>
        <taxon>Eukaryota</taxon>
        <taxon>Viridiplantae</taxon>
        <taxon>Streptophyta</taxon>
        <taxon>Embryophyta</taxon>
        <taxon>Tracheophyta</taxon>
        <taxon>Spermatophyta</taxon>
        <taxon>Magnoliopsida</taxon>
        <taxon>eudicotyledons</taxon>
        <taxon>Gunneridae</taxon>
        <taxon>Pentapetalae</taxon>
        <taxon>rosids</taxon>
        <taxon>fabids</taxon>
        <taxon>Malpighiales</taxon>
        <taxon>Rhizophoraceae</taxon>
        <taxon>Rhizophora</taxon>
    </lineage>
</organism>
<evidence type="ECO:0000313" key="1">
    <source>
        <dbReference type="EMBL" id="MBX46935.1"/>
    </source>
</evidence>
<protein>
    <submittedName>
        <fullName evidence="1">Uncharacterized protein</fullName>
    </submittedName>
</protein>
<accession>A0A2P2NWU0</accession>
<dbReference type="EMBL" id="GGEC01066451">
    <property type="protein sequence ID" value="MBX46935.1"/>
    <property type="molecule type" value="Transcribed_RNA"/>
</dbReference>
<reference evidence="1" key="1">
    <citation type="submission" date="2018-02" db="EMBL/GenBank/DDBJ databases">
        <title>Rhizophora mucronata_Transcriptome.</title>
        <authorList>
            <person name="Meera S.P."/>
            <person name="Sreeshan A."/>
            <person name="Augustine A."/>
        </authorList>
    </citation>
    <scope>NUCLEOTIDE SEQUENCE</scope>
    <source>
        <tissue evidence="1">Leaf</tissue>
    </source>
</reference>
<proteinExistence type="predicted"/>
<name>A0A2P2NWU0_RHIMU</name>
<sequence length="10" mass="1305">MRIYLLRNLL</sequence>